<dbReference type="GO" id="GO:0006368">
    <property type="term" value="P:transcription elongation by RNA polymerase II"/>
    <property type="evidence" value="ECO:0007669"/>
    <property type="project" value="TreeGrafter"/>
</dbReference>
<dbReference type="PANTHER" id="PTHR11477:SF11">
    <property type="entry name" value="TRANSCRIPTION FACTOR BYE1"/>
    <property type="match status" value="1"/>
</dbReference>
<feature type="domain" description="PHD-type" evidence="9">
    <location>
        <begin position="255"/>
        <end position="305"/>
    </location>
</feature>
<reference evidence="11" key="1">
    <citation type="journal article" date="2022" name="IScience">
        <title>Evolution of zygomycete secretomes and the origins of terrestrial fungal ecologies.</title>
        <authorList>
            <person name="Chang Y."/>
            <person name="Wang Y."/>
            <person name="Mondo S."/>
            <person name="Ahrendt S."/>
            <person name="Andreopoulos W."/>
            <person name="Barry K."/>
            <person name="Beard J."/>
            <person name="Benny G.L."/>
            <person name="Blankenship S."/>
            <person name="Bonito G."/>
            <person name="Cuomo C."/>
            <person name="Desiro A."/>
            <person name="Gervers K.A."/>
            <person name="Hundley H."/>
            <person name="Kuo A."/>
            <person name="LaButti K."/>
            <person name="Lang B.F."/>
            <person name="Lipzen A."/>
            <person name="O'Donnell K."/>
            <person name="Pangilinan J."/>
            <person name="Reynolds N."/>
            <person name="Sandor L."/>
            <person name="Smith M.E."/>
            <person name="Tsang A."/>
            <person name="Grigoriev I.V."/>
            <person name="Stajich J.E."/>
            <person name="Spatafora J.W."/>
        </authorList>
    </citation>
    <scope>NUCLEOTIDE SEQUENCE</scope>
    <source>
        <strain evidence="11">RSA 2281</strain>
    </source>
</reference>
<dbReference type="InterPro" id="IPR013083">
    <property type="entry name" value="Znf_RING/FYVE/PHD"/>
</dbReference>
<feature type="compositionally biased region" description="Basic and acidic residues" evidence="8">
    <location>
        <begin position="707"/>
        <end position="726"/>
    </location>
</feature>
<feature type="compositionally biased region" description="Low complexity" evidence="8">
    <location>
        <begin position="394"/>
        <end position="410"/>
    </location>
</feature>
<dbReference type="InterPro" id="IPR019787">
    <property type="entry name" value="Znf_PHD-finger"/>
</dbReference>
<feature type="compositionally biased region" description="Low complexity" evidence="8">
    <location>
        <begin position="423"/>
        <end position="432"/>
    </location>
</feature>
<dbReference type="GO" id="GO:0001139">
    <property type="term" value="F:RNA polymerase II complex recruiting activity"/>
    <property type="evidence" value="ECO:0007669"/>
    <property type="project" value="TreeGrafter"/>
</dbReference>
<feature type="region of interest" description="Disordered" evidence="8">
    <location>
        <begin position="941"/>
        <end position="1026"/>
    </location>
</feature>
<proteinExistence type="inferred from homology"/>
<dbReference type="GO" id="GO:0006362">
    <property type="term" value="P:transcription elongation by RNA polymerase I"/>
    <property type="evidence" value="ECO:0007669"/>
    <property type="project" value="TreeGrafter"/>
</dbReference>
<dbReference type="InterPro" id="IPR011011">
    <property type="entry name" value="Znf_FYVE_PHD"/>
</dbReference>
<dbReference type="GO" id="GO:0031440">
    <property type="term" value="P:regulation of mRNA 3'-end processing"/>
    <property type="evidence" value="ECO:0007669"/>
    <property type="project" value="TreeGrafter"/>
</dbReference>
<keyword evidence="12" id="KW-1185">Reference proteome</keyword>
<dbReference type="SMART" id="SM00249">
    <property type="entry name" value="PHD"/>
    <property type="match status" value="1"/>
</dbReference>
<feature type="compositionally biased region" description="Pro residues" evidence="8">
    <location>
        <begin position="753"/>
        <end position="772"/>
    </location>
</feature>
<dbReference type="GO" id="GO:0031564">
    <property type="term" value="P:transcription antitermination"/>
    <property type="evidence" value="ECO:0007669"/>
    <property type="project" value="TreeGrafter"/>
</dbReference>
<dbReference type="Pfam" id="PF07744">
    <property type="entry name" value="SPOC"/>
    <property type="match status" value="1"/>
</dbReference>
<accession>A0AAD5JQW3</accession>
<dbReference type="PROSITE" id="PS01359">
    <property type="entry name" value="ZF_PHD_1"/>
    <property type="match status" value="1"/>
</dbReference>
<feature type="compositionally biased region" description="Low complexity" evidence="8">
    <location>
        <begin position="224"/>
        <end position="234"/>
    </location>
</feature>
<keyword evidence="6" id="KW-0862">Zinc</keyword>
<feature type="compositionally biased region" description="Basic and acidic residues" evidence="8">
    <location>
        <begin position="658"/>
        <end position="689"/>
    </location>
</feature>
<dbReference type="Pfam" id="PF07500">
    <property type="entry name" value="TFIIS_M"/>
    <property type="match status" value="1"/>
</dbReference>
<dbReference type="PROSITE" id="PS50016">
    <property type="entry name" value="ZF_PHD_2"/>
    <property type="match status" value="1"/>
</dbReference>
<feature type="compositionally biased region" description="Low complexity" evidence="8">
    <location>
        <begin position="941"/>
        <end position="974"/>
    </location>
</feature>
<evidence type="ECO:0000256" key="2">
    <source>
        <dbReference type="ARBA" id="ARBA00011050"/>
    </source>
</evidence>
<dbReference type="InterPro" id="IPR036575">
    <property type="entry name" value="TFIIS_cen_dom_sf"/>
</dbReference>
<feature type="domain" description="TFIIS central" evidence="10">
    <location>
        <begin position="438"/>
        <end position="590"/>
    </location>
</feature>
<feature type="region of interest" description="Disordered" evidence="8">
    <location>
        <begin position="310"/>
        <end position="335"/>
    </location>
</feature>
<dbReference type="CDD" id="cd21538">
    <property type="entry name" value="SPOC_TFIIS"/>
    <property type="match status" value="1"/>
</dbReference>
<feature type="compositionally biased region" description="Basic residues" evidence="8">
    <location>
        <begin position="1003"/>
        <end position="1015"/>
    </location>
</feature>
<comment type="similarity">
    <text evidence="2">Belongs to the BYE1 family.</text>
</comment>
<dbReference type="InterPro" id="IPR019786">
    <property type="entry name" value="Zinc_finger_PHD-type_CS"/>
</dbReference>
<dbReference type="Gene3D" id="1.10.472.30">
    <property type="entry name" value="Transcription elongation factor S-II, central domain"/>
    <property type="match status" value="1"/>
</dbReference>
<evidence type="ECO:0000256" key="4">
    <source>
        <dbReference type="ARBA" id="ARBA00022723"/>
    </source>
</evidence>
<dbReference type="InterPro" id="IPR003618">
    <property type="entry name" value="TFIIS_cen_dom"/>
</dbReference>
<feature type="compositionally biased region" description="Basic and acidic residues" evidence="8">
    <location>
        <begin position="185"/>
        <end position="201"/>
    </location>
</feature>
<organism evidence="11 12">
    <name type="scientific">Phascolomyces articulosus</name>
    <dbReference type="NCBI Taxonomy" id="60185"/>
    <lineage>
        <taxon>Eukaryota</taxon>
        <taxon>Fungi</taxon>
        <taxon>Fungi incertae sedis</taxon>
        <taxon>Mucoromycota</taxon>
        <taxon>Mucoromycotina</taxon>
        <taxon>Mucoromycetes</taxon>
        <taxon>Mucorales</taxon>
        <taxon>Lichtheimiaceae</taxon>
        <taxon>Phascolomyces</taxon>
    </lineage>
</organism>
<gene>
    <name evidence="11" type="ORF">BDA99DRAFT_523947</name>
</gene>
<evidence type="ECO:0000259" key="10">
    <source>
        <dbReference type="PROSITE" id="PS51321"/>
    </source>
</evidence>
<dbReference type="Pfam" id="PF00628">
    <property type="entry name" value="PHD"/>
    <property type="match status" value="1"/>
</dbReference>
<evidence type="ECO:0000313" key="11">
    <source>
        <dbReference type="EMBL" id="KAI9249493.1"/>
    </source>
</evidence>
<comment type="function">
    <text evidence="1">Negative regulator of transcription elongation.</text>
</comment>
<dbReference type="EMBL" id="JAIXMP010000035">
    <property type="protein sequence ID" value="KAI9249493.1"/>
    <property type="molecule type" value="Genomic_DNA"/>
</dbReference>
<keyword evidence="4" id="KW-0479">Metal-binding</keyword>
<dbReference type="SUPFAM" id="SSF57903">
    <property type="entry name" value="FYVE/PHD zinc finger"/>
    <property type="match status" value="1"/>
</dbReference>
<feature type="compositionally biased region" description="Low complexity" evidence="8">
    <location>
        <begin position="989"/>
        <end position="1002"/>
    </location>
</feature>
<evidence type="ECO:0000256" key="8">
    <source>
        <dbReference type="SAM" id="MobiDB-lite"/>
    </source>
</evidence>
<evidence type="ECO:0000313" key="12">
    <source>
        <dbReference type="Proteomes" id="UP001209540"/>
    </source>
</evidence>
<feature type="compositionally biased region" description="Polar residues" evidence="8">
    <location>
        <begin position="975"/>
        <end position="988"/>
    </location>
</feature>
<dbReference type="InterPro" id="IPR001965">
    <property type="entry name" value="Znf_PHD"/>
</dbReference>
<evidence type="ECO:0000256" key="1">
    <source>
        <dbReference type="ARBA" id="ARBA00002311"/>
    </source>
</evidence>
<feature type="region of interest" description="Disordered" evidence="8">
    <location>
        <begin position="372"/>
        <end position="438"/>
    </location>
</feature>
<protein>
    <recommendedName>
        <fullName evidence="3">Transcription factor BYE1</fullName>
    </recommendedName>
</protein>
<feature type="compositionally biased region" description="Basic and acidic residues" evidence="8">
    <location>
        <begin position="235"/>
        <end position="248"/>
    </location>
</feature>
<dbReference type="PANTHER" id="PTHR11477">
    <property type="entry name" value="TRANSCRIPTION FACTOR S-II ZINC FINGER DOMAIN-CONTAINING PROTEIN"/>
    <property type="match status" value="1"/>
</dbReference>
<dbReference type="Proteomes" id="UP001209540">
    <property type="component" value="Unassembled WGS sequence"/>
</dbReference>
<feature type="region of interest" description="Disordered" evidence="8">
    <location>
        <begin position="472"/>
        <end position="492"/>
    </location>
</feature>
<feature type="region of interest" description="Disordered" evidence="8">
    <location>
        <begin position="610"/>
        <end position="772"/>
    </location>
</feature>
<comment type="caution">
    <text evidence="11">The sequence shown here is derived from an EMBL/GenBank/DDBJ whole genome shotgun (WGS) entry which is preliminary data.</text>
</comment>
<evidence type="ECO:0000256" key="5">
    <source>
        <dbReference type="ARBA" id="ARBA00022771"/>
    </source>
</evidence>
<feature type="compositionally biased region" description="Low complexity" evidence="8">
    <location>
        <begin position="638"/>
        <end position="650"/>
    </location>
</feature>
<sequence length="1026" mass="115674">MDIHNNFDEFLDLRDQQEEGLQQQQQQENKIPLEQQTSITNASTVPTWNLEGTDGNLVSDNNNDAADAAAAAAAAAVVAGASVDPNQAFYFPLDSAGWASVFASTSEMNTAALTAFINDTQQPTTTTVAETNTTDTNVSHFIPPQQMLLQQPITTTTTTTAASAVPESTDMDMLNKQIEDVGNNMDHDEKQEPKQEEDTRRMRTRSSTRLRMTVTKPTSPPPSSSSSTKTPVTTKQDESKKNDPETPKKKGKGKKLYCVCQKPYTGEPMVQCDKCTQWFHCECVDLDPDEAEDIEMWVCKDCEAKQRVSDEQEATSEEQKVSQVKEEQSPVERPYATRQAKARKCLLPSCKNRTRADSYCSDVCATKDTMRKSGDSEYIPTKSPSPPKERRPRIPSSASSTTSISTIASTTDKKSPTSVANKTLEPTTPTTVPEEDPIRKNVVKNMSSVLKTIIEAALEKDPHLFATTINQEASQKEQEAREEEEQKEDPQVKADKIANAIEQAMFKELRDIDTRRAGVQYKNKFRSLLHNLKDKANEGFQLRVVTGELTPDDLVKMSSEDMANPELRSMSMSMRQESIKNSIMKRANVPIIKKTHKGDIIMIGAPDKEENNIQQQPQHIHQDRPRWMHRGSKDTMASEESNSRKSSFSEGGPTVVSRNEREDEQRFEDILARIGIGHREEEGNDEHNDGTSSSPGKNKKRNNRPLDGVDRPKKRKVEIDMEKLLGEEDDYQPEFSMDDDNNKEQAADGSTTPPYPPPPSPPAIPTGPPKPPTIWNGRVNMPQVSEFEACARQIGGRVLSEAEWAEVLSPTMWIEGRIPIDRVTQYVTQTQYATSREIVLLEIEATGPNNYQNAQTLIKYFASRKRYGVVGHNKTKIKDFYLVPLYKTEQLPDCLYVVRVEEALRDVDMFLGVLVIQKPQELPAVAATPTATATVPIPVRQHHPQPQQQPSPVVSQPFTQQQQPPYSNQYQIPSFLQQSQQPYQHSSFQQPPQHRGHQQQQQQHHHHHHHRHPQQQHHYYYHPPPR</sequence>
<feature type="compositionally biased region" description="Acidic residues" evidence="8">
    <location>
        <begin position="727"/>
        <end position="739"/>
    </location>
</feature>
<evidence type="ECO:0000256" key="3">
    <source>
        <dbReference type="ARBA" id="ARBA00021616"/>
    </source>
</evidence>
<dbReference type="GO" id="GO:0000977">
    <property type="term" value="F:RNA polymerase II transcription regulatory region sequence-specific DNA binding"/>
    <property type="evidence" value="ECO:0007669"/>
    <property type="project" value="TreeGrafter"/>
</dbReference>
<dbReference type="InterPro" id="IPR012921">
    <property type="entry name" value="SPOC_C"/>
</dbReference>
<keyword evidence="5 7" id="KW-0863">Zinc-finger</keyword>
<dbReference type="SUPFAM" id="SSF46942">
    <property type="entry name" value="Elongation factor TFIIS domain 2"/>
    <property type="match status" value="1"/>
</dbReference>
<dbReference type="GO" id="GO:0008270">
    <property type="term" value="F:zinc ion binding"/>
    <property type="evidence" value="ECO:0007669"/>
    <property type="project" value="UniProtKB-KW"/>
</dbReference>
<reference evidence="11" key="2">
    <citation type="submission" date="2023-02" db="EMBL/GenBank/DDBJ databases">
        <authorList>
            <consortium name="DOE Joint Genome Institute"/>
            <person name="Mondo S.J."/>
            <person name="Chang Y."/>
            <person name="Wang Y."/>
            <person name="Ahrendt S."/>
            <person name="Andreopoulos W."/>
            <person name="Barry K."/>
            <person name="Beard J."/>
            <person name="Benny G.L."/>
            <person name="Blankenship S."/>
            <person name="Bonito G."/>
            <person name="Cuomo C."/>
            <person name="Desiro A."/>
            <person name="Gervers K.A."/>
            <person name="Hundley H."/>
            <person name="Kuo A."/>
            <person name="LaButti K."/>
            <person name="Lang B.F."/>
            <person name="Lipzen A."/>
            <person name="O'Donnell K."/>
            <person name="Pangilinan J."/>
            <person name="Reynolds N."/>
            <person name="Sandor L."/>
            <person name="Smith M.W."/>
            <person name="Tsang A."/>
            <person name="Grigoriev I.V."/>
            <person name="Stajich J.E."/>
            <person name="Spatafora J.W."/>
        </authorList>
    </citation>
    <scope>NUCLEOTIDE SEQUENCE</scope>
    <source>
        <strain evidence="11">RSA 2281</strain>
    </source>
</reference>
<dbReference type="AlphaFoldDB" id="A0AAD5JQW3"/>
<dbReference type="PROSITE" id="PS51321">
    <property type="entry name" value="TFIIS_CENTRAL"/>
    <property type="match status" value="1"/>
</dbReference>
<dbReference type="SMART" id="SM00510">
    <property type="entry name" value="TFS2M"/>
    <property type="match status" value="1"/>
</dbReference>
<dbReference type="Gene3D" id="3.30.40.10">
    <property type="entry name" value="Zinc/RING finger domain, C3HC4 (zinc finger)"/>
    <property type="match status" value="1"/>
</dbReference>
<name>A0AAD5JQW3_9FUNG</name>
<evidence type="ECO:0000256" key="7">
    <source>
        <dbReference type="PROSITE-ProRule" id="PRU00146"/>
    </source>
</evidence>
<feature type="compositionally biased region" description="Basic and acidic residues" evidence="8">
    <location>
        <begin position="317"/>
        <end position="330"/>
    </location>
</feature>
<evidence type="ECO:0000259" key="9">
    <source>
        <dbReference type="PROSITE" id="PS50016"/>
    </source>
</evidence>
<feature type="region of interest" description="Disordered" evidence="8">
    <location>
        <begin position="182"/>
        <end position="252"/>
    </location>
</feature>
<evidence type="ECO:0000256" key="6">
    <source>
        <dbReference type="ARBA" id="ARBA00022833"/>
    </source>
</evidence>
<dbReference type="GO" id="GO:0005634">
    <property type="term" value="C:nucleus"/>
    <property type="evidence" value="ECO:0007669"/>
    <property type="project" value="TreeGrafter"/>
</dbReference>